<dbReference type="InterPro" id="IPR051088">
    <property type="entry name" value="PTS_Sugar-EIIC/EIIB"/>
</dbReference>
<dbReference type="RefSeq" id="WP_117580132.1">
    <property type="nucleotide sequence ID" value="NZ_QUSL01000001.1"/>
</dbReference>
<dbReference type="AlphaFoldDB" id="A0A3E3EIV4"/>
<dbReference type="NCBIfam" id="TIGR00410">
    <property type="entry name" value="lacE"/>
    <property type="match status" value="1"/>
</dbReference>
<evidence type="ECO:0000259" key="10">
    <source>
        <dbReference type="PROSITE" id="PS51105"/>
    </source>
</evidence>
<keyword evidence="7 8" id="KW-0472">Membrane</keyword>
<dbReference type="PROSITE" id="PS51105">
    <property type="entry name" value="PTS_EIIC_TYPE_3"/>
    <property type="match status" value="1"/>
</dbReference>
<evidence type="ECO:0000256" key="4">
    <source>
        <dbReference type="ARBA" id="ARBA00022597"/>
    </source>
</evidence>
<comment type="function">
    <text evidence="8">The phosphoenolpyruvate-dependent sugar phosphotransferase system (PTS), a major carbohydrate active -transport system, catalyzes the phosphorylation of incoming sugar substrates concomitant with their translocation across the cell membrane.</text>
</comment>
<evidence type="ECO:0000256" key="1">
    <source>
        <dbReference type="ARBA" id="ARBA00004651"/>
    </source>
</evidence>
<dbReference type="InterPro" id="IPR004796">
    <property type="entry name" value="PTS_IIC_cello"/>
</dbReference>
<dbReference type="PIRSF" id="PIRSF006351">
    <property type="entry name" value="PTS_EIIC-Cellobiose"/>
    <property type="match status" value="1"/>
</dbReference>
<keyword evidence="5 9" id="KW-0812">Transmembrane</keyword>
<dbReference type="EMBL" id="QUSL01000001">
    <property type="protein sequence ID" value="RGD87141.1"/>
    <property type="molecule type" value="Genomic_DNA"/>
</dbReference>
<evidence type="ECO:0000256" key="5">
    <source>
        <dbReference type="ARBA" id="ARBA00022692"/>
    </source>
</evidence>
<gene>
    <name evidence="11" type="ORF">DXB93_00245</name>
</gene>
<proteinExistence type="predicted"/>
<feature type="transmembrane region" description="Helical" evidence="9">
    <location>
        <begin position="319"/>
        <end position="338"/>
    </location>
</feature>
<dbReference type="Proteomes" id="UP000261032">
    <property type="component" value="Unassembled WGS sequence"/>
</dbReference>
<dbReference type="GO" id="GO:1901264">
    <property type="term" value="P:carbohydrate derivative transport"/>
    <property type="evidence" value="ECO:0007669"/>
    <property type="project" value="TreeGrafter"/>
</dbReference>
<evidence type="ECO:0000256" key="2">
    <source>
        <dbReference type="ARBA" id="ARBA00022448"/>
    </source>
</evidence>
<organism evidence="11 12">
    <name type="scientific">Thomasclavelia ramosa</name>
    <dbReference type="NCBI Taxonomy" id="1547"/>
    <lineage>
        <taxon>Bacteria</taxon>
        <taxon>Bacillati</taxon>
        <taxon>Bacillota</taxon>
        <taxon>Erysipelotrichia</taxon>
        <taxon>Erysipelotrichales</taxon>
        <taxon>Coprobacillaceae</taxon>
        <taxon>Thomasclavelia</taxon>
    </lineage>
</organism>
<evidence type="ECO:0000256" key="7">
    <source>
        <dbReference type="ARBA" id="ARBA00023136"/>
    </source>
</evidence>
<dbReference type="GO" id="GO:0009401">
    <property type="term" value="P:phosphoenolpyruvate-dependent sugar phosphotransferase system"/>
    <property type="evidence" value="ECO:0007669"/>
    <property type="project" value="InterPro"/>
</dbReference>
<comment type="caution">
    <text evidence="11">The sequence shown here is derived from an EMBL/GenBank/DDBJ whole genome shotgun (WGS) entry which is preliminary data.</text>
</comment>
<evidence type="ECO:0000256" key="6">
    <source>
        <dbReference type="ARBA" id="ARBA00022989"/>
    </source>
</evidence>
<evidence type="ECO:0000313" key="11">
    <source>
        <dbReference type="EMBL" id="RGD87141.1"/>
    </source>
</evidence>
<dbReference type="GO" id="GO:0005886">
    <property type="term" value="C:plasma membrane"/>
    <property type="evidence" value="ECO:0007669"/>
    <property type="project" value="UniProtKB-SubCell"/>
</dbReference>
<dbReference type="Pfam" id="PF02378">
    <property type="entry name" value="PTS_EIIC"/>
    <property type="match status" value="1"/>
</dbReference>
<feature type="transmembrane region" description="Helical" evidence="9">
    <location>
        <begin position="385"/>
        <end position="416"/>
    </location>
</feature>
<accession>A0A3E3EIV4</accession>
<feature type="transmembrane region" description="Helical" evidence="9">
    <location>
        <begin position="114"/>
        <end position="131"/>
    </location>
</feature>
<dbReference type="InterPro" id="IPR004501">
    <property type="entry name" value="PTS_EIIC_3"/>
</dbReference>
<keyword evidence="3 8" id="KW-1003">Cell membrane</keyword>
<feature type="domain" description="PTS EIIC type-3" evidence="10">
    <location>
        <begin position="17"/>
        <end position="415"/>
    </location>
</feature>
<dbReference type="PANTHER" id="PTHR33989">
    <property type="match status" value="1"/>
</dbReference>
<name>A0A3E3EIV4_9FIRM</name>
<keyword evidence="2 8" id="KW-0813">Transport</keyword>
<evidence type="ECO:0000313" key="12">
    <source>
        <dbReference type="Proteomes" id="UP000261032"/>
    </source>
</evidence>
<dbReference type="InterPro" id="IPR003352">
    <property type="entry name" value="PTS_EIIC"/>
</dbReference>
<feature type="transmembrane region" description="Helical" evidence="9">
    <location>
        <begin position="231"/>
        <end position="249"/>
    </location>
</feature>
<dbReference type="PANTHER" id="PTHR33989:SF4">
    <property type="entry name" value="PTS SYSTEM N,N'-DIACETYLCHITOBIOSE-SPECIFIC EIIC COMPONENT"/>
    <property type="match status" value="1"/>
</dbReference>
<evidence type="ECO:0000256" key="9">
    <source>
        <dbReference type="SAM" id="Phobius"/>
    </source>
</evidence>
<feature type="transmembrane region" description="Helical" evidence="9">
    <location>
        <begin position="81"/>
        <end position="102"/>
    </location>
</feature>
<feature type="transmembrane region" description="Helical" evidence="9">
    <location>
        <begin position="189"/>
        <end position="211"/>
    </location>
</feature>
<feature type="transmembrane region" description="Helical" evidence="9">
    <location>
        <begin position="40"/>
        <end position="61"/>
    </location>
</feature>
<feature type="transmembrane region" description="Helical" evidence="9">
    <location>
        <begin position="345"/>
        <end position="365"/>
    </location>
</feature>
<feature type="transmembrane region" description="Helical" evidence="9">
    <location>
        <begin position="291"/>
        <end position="307"/>
    </location>
</feature>
<evidence type="ECO:0000256" key="3">
    <source>
        <dbReference type="ARBA" id="ARBA00022475"/>
    </source>
</evidence>
<reference evidence="11 12" key="1">
    <citation type="submission" date="2018-08" db="EMBL/GenBank/DDBJ databases">
        <title>A genome reference for cultivated species of the human gut microbiota.</title>
        <authorList>
            <person name="Zou Y."/>
            <person name="Xue W."/>
            <person name="Luo G."/>
        </authorList>
    </citation>
    <scope>NUCLEOTIDE SEQUENCE [LARGE SCALE GENOMIC DNA]</scope>
    <source>
        <strain evidence="11 12">OM06-4</strain>
    </source>
</reference>
<feature type="transmembrane region" description="Helical" evidence="9">
    <location>
        <begin position="143"/>
        <end position="169"/>
    </location>
</feature>
<keyword evidence="6 9" id="KW-1133">Transmembrane helix</keyword>
<protein>
    <recommendedName>
        <fullName evidence="8">Permease IIC component</fullName>
    </recommendedName>
</protein>
<sequence length="437" mass="47771">MSKKEKNSFVDKIMGPMDKISSPLIKFGQIPFIQGLQRGMVSSIGVTMVGSIFLVICLFGADGNITEKALLPFLTPYIDQLSLINSLSMNIMAIYMCVAMGAEYADIKGINKTTGAVGALFAFILLNYNGIAATSEGVNALEITYWGSAGIVTAIIAMAISVNVIHLCYKYNIRIKLPSSVPPAISDSFSSIVPYLFGALICWSIRTIMGFDIPAVITNILLPVLSGADNIFVFCFAYFFASLCWVCGIHGDNIVGTVISPMLQTWMIENTEAYTAGLAAPHIWIDQLNRLFQYVSTCWPILIYMYMSSKKLPQLKPLAVLSTPSMIFCIVEPLMFGLPIVLNPFLAIPFVLIHTITAAVSYLLTSIGFVGRFVISIPWATPSPILAYLATAGSIGAVLLVFINFAIGMVIMYPFWKAYEKNEIKKLEEQKATEVAV</sequence>
<keyword evidence="4 8" id="KW-0762">Sugar transport</keyword>
<dbReference type="GO" id="GO:0008982">
    <property type="term" value="F:protein-N(PI)-phosphohistidine-sugar phosphotransferase activity"/>
    <property type="evidence" value="ECO:0007669"/>
    <property type="project" value="UniProtKB-UniRule"/>
</dbReference>
<evidence type="ECO:0000256" key="8">
    <source>
        <dbReference type="PIRNR" id="PIRNR006351"/>
    </source>
</evidence>
<comment type="subcellular location">
    <subcellularLocation>
        <location evidence="1">Cell membrane</location>
        <topology evidence="1">Multi-pass membrane protein</topology>
    </subcellularLocation>
</comment>